<reference evidence="2" key="1">
    <citation type="journal article" date="2019" name="Int. J. Syst. Evol. Microbiol.">
        <title>The Global Catalogue of Microorganisms (GCM) 10K type strain sequencing project: providing services to taxonomists for standard genome sequencing and annotation.</title>
        <authorList>
            <consortium name="The Broad Institute Genomics Platform"/>
            <consortium name="The Broad Institute Genome Sequencing Center for Infectious Disease"/>
            <person name="Wu L."/>
            <person name="Ma J."/>
        </authorList>
    </citation>
    <scope>NUCLEOTIDE SEQUENCE [LARGE SCALE GENOMIC DNA]</scope>
    <source>
        <strain evidence="2">JCM 3325</strain>
    </source>
</reference>
<accession>A0ABP5WA72</accession>
<sequence length="162" mass="18537">MNTIEFSLVPYTCDWADDPVHVLNVLVDGTELIELVRQAELPFALQEQQERAEDFAPDPAPLLAGSYMRLGASYGWPGRHLLGDPYDVPWFYRDDGETMMLTCTCGIDECWALMARIEVEETTVRWSSFRNTHRDWDLSSLGPFTFSRPQYESALKHSAGER</sequence>
<dbReference type="Proteomes" id="UP001501231">
    <property type="component" value="Unassembled WGS sequence"/>
</dbReference>
<gene>
    <name evidence="1" type="ORF">GCM10010191_38960</name>
</gene>
<organism evidence="1 2">
    <name type="scientific">Actinomadura vinacea</name>
    <dbReference type="NCBI Taxonomy" id="115336"/>
    <lineage>
        <taxon>Bacteria</taxon>
        <taxon>Bacillati</taxon>
        <taxon>Actinomycetota</taxon>
        <taxon>Actinomycetes</taxon>
        <taxon>Streptosporangiales</taxon>
        <taxon>Thermomonosporaceae</taxon>
        <taxon>Actinomadura</taxon>
    </lineage>
</organism>
<protein>
    <submittedName>
        <fullName evidence="1">Uncharacterized protein</fullName>
    </submittedName>
</protein>
<keyword evidence="2" id="KW-1185">Reference proteome</keyword>
<dbReference type="RefSeq" id="WP_344590422.1">
    <property type="nucleotide sequence ID" value="NZ_BAAARW010000012.1"/>
</dbReference>
<evidence type="ECO:0000313" key="1">
    <source>
        <dbReference type="EMBL" id="GAA2423216.1"/>
    </source>
</evidence>
<proteinExistence type="predicted"/>
<comment type="caution">
    <text evidence="1">The sequence shown here is derived from an EMBL/GenBank/DDBJ whole genome shotgun (WGS) entry which is preliminary data.</text>
</comment>
<dbReference type="EMBL" id="BAAARW010000012">
    <property type="protein sequence ID" value="GAA2423216.1"/>
    <property type="molecule type" value="Genomic_DNA"/>
</dbReference>
<evidence type="ECO:0000313" key="2">
    <source>
        <dbReference type="Proteomes" id="UP001501231"/>
    </source>
</evidence>
<name>A0ABP5WA72_9ACTN</name>